<feature type="compositionally biased region" description="Polar residues" evidence="4">
    <location>
        <begin position="1"/>
        <end position="17"/>
    </location>
</feature>
<proteinExistence type="predicted"/>
<keyword evidence="2" id="KW-0964">Secreted</keyword>
<sequence length="2522" mass="277796">MAAPTPNKQTATASPIPSVNLPKGGGVLQGNGEKFSANPSTGAAALSVPIALTPGRQGFGPSLSLTYNSSQGNGSFGLGWSLSLPSISRKTSKGLPRYLDHQESDVFLFSDAEDLVPKLADDGSRHVDTTRLPGYALHGYLCRIEGTFSRIERCSSLTDPDDVHWRVLSPDNVLALFGTTPESRIRDPSDHSRIASWLLAESRDCFGNAVVYRYREENGDGCDVTEQHQRNRGGVDDLRRKANRYLKSIQYGNRHSLLDQDGNRPQLLSRSQLDAVEWLFEVVLDYGEHHLSDPQPTDAGQWTYRTDCFSNYRYGFEVRHCRLCTRVLMFHHFPELSSRKLVSSTDFTYKSGGSQPGSPPGIYTFLARVSRSGYKAKQGDLSGYLQETMPPLEFEYSQPDINGNVHALDGESLEGHDSRFLPGNSHWIDLYGEGIAGLLAPDGGGGWRYQRNLSPISHIKDKQTGELKPFFASTEDIQLFPNDATGALPQLMDSFGDGRQNALVASDRTFGFHSINEKESWDAFSPYVTTLNVRLDDPGLRFVDMDGDGIPDIVYTDSALWYTSLGDEIRHPVSIPEYNDEEKGPHHVLTTKDDSFFLADMTGDGLTDLVSMDNCVFLDNSDHFDHRRVLLADIDGTGTADMIYLDTKGVKVFLNSCGNRWSDAILLHVVPSTTEVCSFSTIDLFGTGTTCLVVARPDASGLAPTVQYVDLLNSRKPHLLTQIQNNLGAVTEANYSTSTKFYLQDRLDGKPWLAKLPFPVHVVQSLIVRDEISRNVFTTRYAYHHGYYDIVEREFRGFGMVEQWDWDDISSVTEMPLSGQAATNTSSAHQLAPTYTKSWFHSGLFLAGEPASLHYQQEYFQDAGAAPGLGPAHLPDSSLPQGLDGDDLFEAARSLRGRLLRQEVYCDDGVTPETVTRSFIPYLISESNFAVAVVQKKRFNRTAVFTSYPLESLSLCSERNSTDTRINHTLTLEVDEFNNSKRQLIIEYGRFTRDDSLPTDFDRDVQSKRTITYVTEQRTTKIDNTVEFPYAYRLPMTCETATYDLTGFDFETNGKLATVEYWTLDDFRVLQNSQTIGYEDEPLLSRPEKKLLALERTIFKKDDLSARLPLATTDTLGLVGERYSLALTESMLKKHLQHNGQQLLPDFAAVLTSTGASGGGYILGESLRAAGIFPNDDNSNGSGYWIPSGESFFREADGASPPNSALELAAARANFFIPRSYRTPFGAVSTVVYDDYNIMPRPGSGNPTEEGDSLLGVPLEVDEAALLTHLAAPTDREQIYLGQATTRYMYDYFAFMRTRNTSSPQPVVSYSMSRVTHTSDLATGEQSEIIHKFGYTDGFGKLIQSKSQSRPGPPVMGLDNVSPRWIVSGWIIVNNKGLPVRQFEPFFSDQTQFEFQVRAGVSPVMFYDALGRPATTIAPNGAWTKIVHDPWSTATFDGNSTIRDDPRTDLDVRGIVKPYFDSLEEDGFSFKTWYQRRIDGSMGTEEKTAAQLSEAHANTPTVTYLDSRGAAFLTTKTVRVSCDGHPLDGSETVLRTRSIRDPLGRVVESYDSTDSSGTGTDQLGRVVIRTAFDMMGNALYDNGMEKGESWALRNITGSTIYAWTDSGIQSRFEFDKAGRPTRTIVQGDPLDPNGGSAAKEVTRIIYGESHWEAEDRNLRGEIFAIMDQAGVATNERFSFQGFGLEKTHRICSEYRATVNWSSASRAIPTDPSELLTEQSFENALRPFVLPERYTTSSQFDAIGRPTTIISPHSDTMQPSTIRARHVVTSLLDLSCNLQNEQEGGAPNWVPIVKATEEDAKGRRTLVKLGNDVECAHVLDLSNRLTDATARRNGRILDKDLQKQHYVYDAVGNIVKVRDDALQTYFFRGEVASPTNSFIYDSANRLIHATGREHVGQGNGAPTPYAPSDIGITGPQPGQADAMAAYSELYVYDNASNVTSVIHTGSRGGWTRGFIYEEPNRVVGAGSTSNRLSRISDGSGGQTTTEYMYDSRGNMVRMPHLGGSAGQKNMVYDFQGRLKKLDLGGGGFAYYTYNMAGARVRKVVERSEALVQERLYLGEIELYKETRSGSAVLERETLRVHDAGGLVAIVETRTAGTGTNDQAPRQVVRFQLSSHTSSTSIELDMDANILSFEEYSPYGSTTYQATTTNLETPKRYRFTGKERDEESGLSYHGARYLAPWIARWTSPDPAGLIDGLNLFSYCSANPVSFNDPGGTNGKPTVTVRPHFWGYNAQGTGDSQMVVTIDETPAVDVQTESGEPLEGAFERASSSEYKSFELLEFNSRKGNMEVWPTGPKRTSFAVESLAEKPELIFSRTFAELEELDMINKAAVEHVGPPTQGETATAYKGRINNRILRIIRKAGLGKQMGQMTTVERAAAVVRKALEVNKIKMAIVDGEPQLIPGEPMSINIPKEEPPAPKPPASEPPPPEPVASLKALPEAPAVSEGPVAPEVLVTGSKGSITAGGVANVGMIGFFGLGAAGRAKEDLQQRRTGAAITEVGSFTLLTAAATKIPYVGTALLPVGL</sequence>
<keyword evidence="8" id="KW-1185">Reference proteome</keyword>
<dbReference type="OrthoDB" id="5426877at2759"/>
<dbReference type="SUPFAM" id="SSF69318">
    <property type="entry name" value="Integrin alpha N-terminal domain"/>
    <property type="match status" value="1"/>
</dbReference>
<dbReference type="PANTHER" id="PTHR32305:SF15">
    <property type="entry name" value="PROTEIN RHSA-RELATED"/>
    <property type="match status" value="1"/>
</dbReference>
<evidence type="ECO:0000256" key="4">
    <source>
        <dbReference type="SAM" id="MobiDB-lite"/>
    </source>
</evidence>
<organism evidence="7 8">
    <name type="scientific">Glonium stellatum</name>
    <dbReference type="NCBI Taxonomy" id="574774"/>
    <lineage>
        <taxon>Eukaryota</taxon>
        <taxon>Fungi</taxon>
        <taxon>Dikarya</taxon>
        <taxon>Ascomycota</taxon>
        <taxon>Pezizomycotina</taxon>
        <taxon>Dothideomycetes</taxon>
        <taxon>Pleosporomycetidae</taxon>
        <taxon>Gloniales</taxon>
        <taxon>Gloniaceae</taxon>
        <taxon>Glonium</taxon>
    </lineage>
</organism>
<protein>
    <submittedName>
        <fullName evidence="7">SpvB-domain-containing protein</fullName>
    </submittedName>
</protein>
<dbReference type="Gene3D" id="2.180.10.10">
    <property type="entry name" value="RHS repeat-associated core"/>
    <property type="match status" value="1"/>
</dbReference>
<feature type="domain" description="Insecticide toxin TcdB middle/N-terminal" evidence="6">
    <location>
        <begin position="671"/>
        <end position="810"/>
    </location>
</feature>
<evidence type="ECO:0000256" key="3">
    <source>
        <dbReference type="ARBA" id="ARBA00023026"/>
    </source>
</evidence>
<dbReference type="Pfam" id="PF12255">
    <property type="entry name" value="TcdB_toxin_midC"/>
    <property type="match status" value="1"/>
</dbReference>
<dbReference type="Pfam" id="PF03534">
    <property type="entry name" value="SpvB"/>
    <property type="match status" value="1"/>
</dbReference>
<evidence type="ECO:0000313" key="7">
    <source>
        <dbReference type="EMBL" id="OCL02579.1"/>
    </source>
</evidence>
<feature type="non-terminal residue" evidence="7">
    <location>
        <position position="2522"/>
    </location>
</feature>
<feature type="compositionally biased region" description="Pro residues" evidence="4">
    <location>
        <begin position="2415"/>
        <end position="2428"/>
    </location>
</feature>
<dbReference type="GO" id="GO:0005576">
    <property type="term" value="C:extracellular region"/>
    <property type="evidence" value="ECO:0007669"/>
    <property type="project" value="UniProtKB-SubCell"/>
</dbReference>
<dbReference type="InterPro" id="IPR022385">
    <property type="entry name" value="Rhs_assc_core"/>
</dbReference>
<dbReference type="InterPro" id="IPR022044">
    <property type="entry name" value="TcdB_toxin_mid/C"/>
</dbReference>
<evidence type="ECO:0000256" key="1">
    <source>
        <dbReference type="ARBA" id="ARBA00004613"/>
    </source>
</evidence>
<name>A0A8E2JMF1_9PEZI</name>
<gene>
    <name evidence="7" type="ORF">AOQ84DRAFT_327237</name>
</gene>
<dbReference type="PRINTS" id="PR01341">
    <property type="entry name" value="SALSPVBPROT"/>
</dbReference>
<comment type="subcellular location">
    <subcellularLocation>
        <location evidence="1">Secreted</location>
    </subcellularLocation>
</comment>
<dbReference type="InterPro" id="IPR028994">
    <property type="entry name" value="Integrin_alpha_N"/>
</dbReference>
<dbReference type="InterPro" id="IPR050708">
    <property type="entry name" value="T6SS_VgrG/RHS"/>
</dbReference>
<dbReference type="EMBL" id="KV750926">
    <property type="protein sequence ID" value="OCL02579.1"/>
    <property type="molecule type" value="Genomic_DNA"/>
</dbReference>
<dbReference type="Proteomes" id="UP000250140">
    <property type="component" value="Unassembled WGS sequence"/>
</dbReference>
<dbReference type="InterPro" id="IPR003284">
    <property type="entry name" value="Sal_SpvB"/>
</dbReference>
<dbReference type="NCBIfam" id="TIGR03696">
    <property type="entry name" value="Rhs_assc_core"/>
    <property type="match status" value="1"/>
</dbReference>
<evidence type="ECO:0000259" key="6">
    <source>
        <dbReference type="Pfam" id="PF12256"/>
    </source>
</evidence>
<reference evidence="7 8" key="1">
    <citation type="journal article" date="2016" name="Nat. Commun.">
        <title>Ectomycorrhizal ecology is imprinted in the genome of the dominant symbiotic fungus Cenococcum geophilum.</title>
        <authorList>
            <consortium name="DOE Joint Genome Institute"/>
            <person name="Peter M."/>
            <person name="Kohler A."/>
            <person name="Ohm R.A."/>
            <person name="Kuo A."/>
            <person name="Krutzmann J."/>
            <person name="Morin E."/>
            <person name="Arend M."/>
            <person name="Barry K.W."/>
            <person name="Binder M."/>
            <person name="Choi C."/>
            <person name="Clum A."/>
            <person name="Copeland A."/>
            <person name="Grisel N."/>
            <person name="Haridas S."/>
            <person name="Kipfer T."/>
            <person name="LaButti K."/>
            <person name="Lindquist E."/>
            <person name="Lipzen A."/>
            <person name="Maire R."/>
            <person name="Meier B."/>
            <person name="Mihaltcheva S."/>
            <person name="Molinier V."/>
            <person name="Murat C."/>
            <person name="Poggeler S."/>
            <person name="Quandt C.A."/>
            <person name="Sperisen C."/>
            <person name="Tritt A."/>
            <person name="Tisserant E."/>
            <person name="Crous P.W."/>
            <person name="Henrissat B."/>
            <person name="Nehls U."/>
            <person name="Egli S."/>
            <person name="Spatafora J.W."/>
            <person name="Grigoriev I.V."/>
            <person name="Martin F.M."/>
        </authorList>
    </citation>
    <scope>NUCLEOTIDE SEQUENCE [LARGE SCALE GENOMIC DNA]</scope>
    <source>
        <strain evidence="7 8">CBS 207.34</strain>
    </source>
</reference>
<dbReference type="Pfam" id="PF12256">
    <property type="entry name" value="TcdB_toxin_midN"/>
    <property type="match status" value="1"/>
</dbReference>
<dbReference type="GO" id="GO:0005737">
    <property type="term" value="C:cytoplasm"/>
    <property type="evidence" value="ECO:0007669"/>
    <property type="project" value="InterPro"/>
</dbReference>
<dbReference type="PANTHER" id="PTHR32305">
    <property type="match status" value="1"/>
</dbReference>
<feature type="region of interest" description="Disordered" evidence="4">
    <location>
        <begin position="2401"/>
        <end position="2431"/>
    </location>
</feature>
<evidence type="ECO:0000256" key="2">
    <source>
        <dbReference type="ARBA" id="ARBA00022525"/>
    </source>
</evidence>
<evidence type="ECO:0000259" key="5">
    <source>
        <dbReference type="Pfam" id="PF12255"/>
    </source>
</evidence>
<feature type="domain" description="Insecticide toxin TcdB middle/C-terminal" evidence="5">
    <location>
        <begin position="891"/>
        <end position="1017"/>
    </location>
</feature>
<accession>A0A8E2JMF1</accession>
<evidence type="ECO:0000313" key="8">
    <source>
        <dbReference type="Proteomes" id="UP000250140"/>
    </source>
</evidence>
<feature type="region of interest" description="Disordered" evidence="4">
    <location>
        <begin position="1"/>
        <end position="33"/>
    </location>
</feature>
<dbReference type="InterPro" id="IPR022045">
    <property type="entry name" value="TcdB_toxin_mid/N"/>
</dbReference>
<keyword evidence="3" id="KW-0843">Virulence</keyword>